<evidence type="ECO:0000256" key="15">
    <source>
        <dbReference type="ARBA" id="ARBA00023284"/>
    </source>
</evidence>
<evidence type="ECO:0000256" key="1">
    <source>
        <dbReference type="ARBA" id="ARBA00001974"/>
    </source>
</evidence>
<comment type="similarity">
    <text evidence="3">Belongs to the EROs family.</text>
</comment>
<comment type="cofactor">
    <cofactor evidence="1 17">
        <name>FAD</name>
        <dbReference type="ChEBI" id="CHEBI:57692"/>
    </cofactor>
</comment>
<evidence type="ECO:0000313" key="22">
    <source>
        <dbReference type="Proteomes" id="UP000072874"/>
    </source>
</evidence>
<reference evidence="21" key="3">
    <citation type="submission" date="2014-05" db="EMBL/GenBank/DDBJ databases">
        <authorList>
            <person name="Aslett M.A."/>
            <person name="De Silva N."/>
        </authorList>
    </citation>
    <scope>NUCLEOTIDE SEQUENCE</scope>
    <source>
        <strain evidence="21">17X</strain>
    </source>
</reference>
<dbReference type="GO" id="GO:0016972">
    <property type="term" value="F:thiol oxidase activity"/>
    <property type="evidence" value="ECO:0007669"/>
    <property type="project" value="InterPro"/>
</dbReference>
<dbReference type="PIRSF" id="PIRSF017205">
    <property type="entry name" value="ERO1"/>
    <property type="match status" value="1"/>
</dbReference>
<feature type="binding site" evidence="17">
    <location>
        <position position="271"/>
    </location>
    <ligand>
        <name>FAD</name>
        <dbReference type="ChEBI" id="CHEBI:57692"/>
    </ligand>
</feature>
<dbReference type="GO" id="GO:0071949">
    <property type="term" value="F:FAD binding"/>
    <property type="evidence" value="ECO:0007669"/>
    <property type="project" value="InterPro"/>
</dbReference>
<keyword evidence="10" id="KW-0249">Electron transport</keyword>
<evidence type="ECO:0000313" key="21">
    <source>
        <dbReference type="EMBL" id="VTZ78452.1"/>
    </source>
</evidence>
<dbReference type="KEGG" id="pyo:PY17X_0926300"/>
<feature type="disulfide bond" description="Redox-active" evidence="18">
    <location>
        <begin position="364"/>
        <end position="367"/>
    </location>
</feature>
<organism evidence="20 23">
    <name type="scientific">Plasmodium yoelii</name>
    <dbReference type="NCBI Taxonomy" id="5861"/>
    <lineage>
        <taxon>Eukaryota</taxon>
        <taxon>Sar</taxon>
        <taxon>Alveolata</taxon>
        <taxon>Apicomplexa</taxon>
        <taxon>Aconoidasida</taxon>
        <taxon>Haemosporida</taxon>
        <taxon>Plasmodiidae</taxon>
        <taxon>Plasmodium</taxon>
        <taxon>Plasmodium (Vinckeia)</taxon>
    </lineage>
</organism>
<evidence type="ECO:0000256" key="12">
    <source>
        <dbReference type="ARBA" id="ARBA00023136"/>
    </source>
</evidence>
<feature type="binding site" evidence="17">
    <location>
        <position position="193"/>
    </location>
    <ligand>
        <name>FAD</name>
        <dbReference type="ChEBI" id="CHEBI:57692"/>
    </ligand>
</feature>
<proteinExistence type="inferred from homology"/>
<dbReference type="RefSeq" id="XP_022812208.1">
    <property type="nucleotide sequence ID" value="XM_022956011.1"/>
</dbReference>
<evidence type="ECO:0000256" key="10">
    <source>
        <dbReference type="ARBA" id="ARBA00022982"/>
    </source>
</evidence>
<evidence type="ECO:0000256" key="8">
    <source>
        <dbReference type="ARBA" id="ARBA00022824"/>
    </source>
</evidence>
<keyword evidence="14" id="KW-0325">Glycoprotein</keyword>
<evidence type="ECO:0000256" key="14">
    <source>
        <dbReference type="ARBA" id="ARBA00023180"/>
    </source>
</evidence>
<keyword evidence="7" id="KW-0732">Signal</keyword>
<dbReference type="GO" id="GO:0015035">
    <property type="term" value="F:protein-disulfide reductase activity"/>
    <property type="evidence" value="ECO:0007669"/>
    <property type="project" value="InterPro"/>
</dbReference>
<name>A0A077Y8Q3_PLAYE</name>
<dbReference type="InterPro" id="IPR007266">
    <property type="entry name" value="Ero1"/>
</dbReference>
<sequence length="470" mass="55435">MKIYLISYIFPTLIYLLYILLKNQKSLSKYNNYINSKINDVLLFFNIYEIKFPNSYNNNEKILGLHIRDIEEDSRIAYKILKELTQKNYFRIFKVNLHVPCKLQKITEKCNEKTKCSVCECTEDEIPYNFRTNEVEIIHDKYAQEDLKKTFIASKLYKDILGTYDPSDEGFLSYVDLIYNSPSYTAYEGKSIWNRIYLENCFQNGENSCKEMNNFYKIISGMQSCIAALSSEYYYLKNDFVFGDMYTDNTIKNHYIKKIDYDYNLSFFKEKIALYPDRIENLYFTFAILLRALCRLKPLFSQCKCNSGIKENDKDAFKLLNEFLGKKYHSCSSKEFLEPIFPTHGKEILSKFMNITSILDCVPCIKCKLHGKLKTTALQIALVEGVGHEHIGSLERNEATALINAIYHFADSILIIKKFEERLKLKKTLFIFYLVSLIIFILLVLLSIIFIYMRNRRKKKKKMQTVKKNM</sequence>
<evidence type="ECO:0000313" key="23">
    <source>
        <dbReference type="Proteomes" id="UP000072904"/>
    </source>
</evidence>
<feature type="active site" evidence="16">
    <location>
        <position position="367"/>
    </location>
</feature>
<evidence type="ECO:0000256" key="16">
    <source>
        <dbReference type="PIRSR" id="PIRSR017205-1"/>
    </source>
</evidence>
<dbReference type="VEuPathDB" id="PlasmoDB:PY07009"/>
<reference evidence="20" key="2">
    <citation type="submission" date="2014-05" db="EMBL/GenBank/DDBJ databases">
        <authorList>
            <person name="Aslett A.Martin."/>
            <person name="De Silva Nishadi"/>
        </authorList>
    </citation>
    <scope>NUCLEOTIDE SEQUENCE</scope>
    <source>
        <strain evidence="20">YM</strain>
    </source>
</reference>
<keyword evidence="5" id="KW-0813">Transport</keyword>
<keyword evidence="13 18" id="KW-1015">Disulfide bond</keyword>
<evidence type="ECO:0000256" key="4">
    <source>
        <dbReference type="ARBA" id="ARBA00011802"/>
    </source>
</evidence>
<dbReference type="GO" id="GO:0005789">
    <property type="term" value="C:endoplasmic reticulum membrane"/>
    <property type="evidence" value="ECO:0007669"/>
    <property type="project" value="UniProtKB-SubCell"/>
</dbReference>
<dbReference type="EMBL" id="LK934637">
    <property type="protein sequence ID" value="CDU18035.1"/>
    <property type="molecule type" value="Genomic_DNA"/>
</dbReference>
<keyword evidence="11 20" id="KW-0560">Oxidoreductase</keyword>
<dbReference type="PANTHER" id="PTHR12613">
    <property type="entry name" value="ERO1-RELATED"/>
    <property type="match status" value="1"/>
</dbReference>
<evidence type="ECO:0000256" key="18">
    <source>
        <dbReference type="PIRSR" id="PIRSR017205-3"/>
    </source>
</evidence>
<comment type="subcellular location">
    <subcellularLocation>
        <location evidence="2">Endoplasmic reticulum membrane</location>
        <topology evidence="2">Peripheral membrane protein</topology>
        <orientation evidence="2">Lumenal side</orientation>
    </subcellularLocation>
</comment>
<dbReference type="Pfam" id="PF04137">
    <property type="entry name" value="ERO1"/>
    <property type="match status" value="1"/>
</dbReference>
<accession>A0A077Y8Q3</accession>
<evidence type="ECO:0000256" key="3">
    <source>
        <dbReference type="ARBA" id="ARBA00008277"/>
    </source>
</evidence>
<evidence type="ECO:0000256" key="7">
    <source>
        <dbReference type="ARBA" id="ARBA00022729"/>
    </source>
</evidence>
<feature type="binding site" evidence="17">
    <location>
        <position position="185"/>
    </location>
    <ligand>
        <name>FAD</name>
        <dbReference type="ChEBI" id="CHEBI:57692"/>
    </ligand>
</feature>
<dbReference type="OrthoDB" id="269384at2759"/>
<keyword evidence="12 19" id="KW-0472">Membrane</keyword>
<feature type="disulfide bond" description="Redox-active" evidence="18">
    <location>
        <begin position="110"/>
        <end position="116"/>
    </location>
</feature>
<reference evidence="22 23" key="1">
    <citation type="journal article" date="2014" name="BMC Biol.">
        <title>A comprehensive evaluation of rodent malaria parasite genomes and gene expression.</title>
        <authorList>
            <person name="Otto T.D."/>
            <person name="Bohme U."/>
            <person name="Jackson A.P."/>
            <person name="Hunt M."/>
            <person name="Franke-Fayard B."/>
            <person name="Hoeijmakers W.A."/>
            <person name="Religa A.A."/>
            <person name="Robertson L."/>
            <person name="Sanders M."/>
            <person name="Ogun S.A."/>
            <person name="Cunningham D."/>
            <person name="Erhart A."/>
            <person name="Billker O."/>
            <person name="Khan S.M."/>
            <person name="Stunnenberg H.G."/>
            <person name="Langhorne J."/>
            <person name="Holder A.A."/>
            <person name="Waters A.P."/>
            <person name="Newbold C.I."/>
            <person name="Pain A."/>
            <person name="Berriman M."/>
            <person name="Janse C.J."/>
        </authorList>
    </citation>
    <scope>NUCLEOTIDE SEQUENCE [LARGE SCALE GENOMIC DNA]</scope>
    <source>
        <strain evidence="21 22">17X</strain>
        <strain evidence="20 23">YM</strain>
    </source>
</reference>
<dbReference type="VEuPathDB" id="PlasmoDB:PYYM_0925700"/>
<evidence type="ECO:0000256" key="17">
    <source>
        <dbReference type="PIRSR" id="PIRSR017205-2"/>
    </source>
</evidence>
<dbReference type="AlphaFoldDB" id="A0A077Y8Q3"/>
<comment type="subunit">
    <text evidence="4">May function both as a monomer and a homodimer.</text>
</comment>
<evidence type="ECO:0000256" key="11">
    <source>
        <dbReference type="ARBA" id="ARBA00023002"/>
    </source>
</evidence>
<evidence type="ECO:0000256" key="6">
    <source>
        <dbReference type="ARBA" id="ARBA00022630"/>
    </source>
</evidence>
<evidence type="ECO:0000313" key="20">
    <source>
        <dbReference type="EMBL" id="CDU18035.1"/>
    </source>
</evidence>
<evidence type="ECO:0000256" key="5">
    <source>
        <dbReference type="ARBA" id="ARBA00022448"/>
    </source>
</evidence>
<dbReference type="VEuPathDB" id="PlasmoDB:Py17XNL_000900281"/>
<keyword evidence="15" id="KW-0676">Redox-active center</keyword>
<dbReference type="PANTHER" id="PTHR12613:SF0">
    <property type="entry name" value="ERO1-LIKE PROTEIN"/>
    <property type="match status" value="1"/>
</dbReference>
<dbReference type="InterPro" id="IPR037192">
    <property type="entry name" value="ERO1-like_sf"/>
</dbReference>
<feature type="binding site" evidence="17">
    <location>
        <position position="220"/>
    </location>
    <ligand>
        <name>FAD</name>
        <dbReference type="ChEBI" id="CHEBI:57692"/>
    </ligand>
</feature>
<feature type="transmembrane region" description="Helical" evidence="19">
    <location>
        <begin position="5"/>
        <end position="21"/>
    </location>
</feature>
<keyword evidence="19" id="KW-0812">Transmembrane</keyword>
<dbReference type="Proteomes" id="UP000072904">
    <property type="component" value="Chromosome 9"/>
</dbReference>
<dbReference type="EMBL" id="LM993663">
    <property type="protein sequence ID" value="VTZ78452.1"/>
    <property type="molecule type" value="Genomic_DNA"/>
</dbReference>
<dbReference type="GO" id="GO:0034975">
    <property type="term" value="P:protein folding in endoplasmic reticulum"/>
    <property type="evidence" value="ECO:0007669"/>
    <property type="project" value="InterPro"/>
</dbReference>
<protein>
    <submittedName>
        <fullName evidence="20">Endoplasmic reticulum oxidoreductin, putative</fullName>
        <ecNumber evidence="20">1.8.4.-</ecNumber>
    </submittedName>
</protein>
<keyword evidence="8" id="KW-0256">Endoplasmic reticulum</keyword>
<gene>
    <name evidence="21" type="ORF">PY17X_0926300</name>
    <name evidence="20" type="ORF">PYYM_0925700</name>
</gene>
<dbReference type="OMA" id="CYKDRLH"/>
<keyword evidence="6" id="KW-0285">Flavoprotein</keyword>
<dbReference type="VEuPathDB" id="PlasmoDB:PY17X_0926300"/>
<keyword evidence="19" id="KW-1133">Transmembrane helix</keyword>
<feature type="active site" description="Nucleophile" evidence="16">
    <location>
        <position position="364"/>
    </location>
</feature>
<reference evidence="21" key="4">
    <citation type="submission" date="2019-05" db="EMBL/GenBank/DDBJ databases">
        <authorList>
            <consortium name="Pathogen Informatics"/>
        </authorList>
    </citation>
    <scope>NUCLEOTIDE SEQUENCE</scope>
    <source>
        <strain evidence="21">17X</strain>
    </source>
</reference>
<evidence type="ECO:0000256" key="2">
    <source>
        <dbReference type="ARBA" id="ARBA00004367"/>
    </source>
</evidence>
<dbReference type="Proteomes" id="UP000072874">
    <property type="component" value="Chromosome 9"/>
</dbReference>
<evidence type="ECO:0000256" key="19">
    <source>
        <dbReference type="SAM" id="Phobius"/>
    </source>
</evidence>
<dbReference type="EC" id="1.8.4.-" evidence="20"/>
<dbReference type="GeneID" id="3854228"/>
<evidence type="ECO:0000256" key="9">
    <source>
        <dbReference type="ARBA" id="ARBA00022827"/>
    </source>
</evidence>
<keyword evidence="9 17" id="KW-0274">FAD</keyword>
<feature type="transmembrane region" description="Helical" evidence="19">
    <location>
        <begin position="430"/>
        <end position="453"/>
    </location>
</feature>
<evidence type="ECO:0000256" key="13">
    <source>
        <dbReference type="ARBA" id="ARBA00023157"/>
    </source>
</evidence>
<dbReference type="SUPFAM" id="SSF110019">
    <property type="entry name" value="ERO1-like"/>
    <property type="match status" value="1"/>
</dbReference>